<comment type="catalytic activity">
    <reaction evidence="11">
        <text>uridine + H2O = D-ribose + uracil</text>
        <dbReference type="Rhea" id="RHEA:15577"/>
        <dbReference type="ChEBI" id="CHEBI:15377"/>
        <dbReference type="ChEBI" id="CHEBI:16704"/>
        <dbReference type="ChEBI" id="CHEBI:17568"/>
        <dbReference type="ChEBI" id="CHEBI:47013"/>
        <dbReference type="EC" id="3.2.2.3"/>
    </reaction>
</comment>
<feature type="compositionally biased region" description="Polar residues" evidence="14">
    <location>
        <begin position="176"/>
        <end position="203"/>
    </location>
</feature>
<keyword evidence="6" id="KW-0378">Hydrolase</keyword>
<comment type="similarity">
    <text evidence="3">Belongs to the TAF12 family.</text>
</comment>
<dbReference type="GO" id="GO:0006152">
    <property type="term" value="P:purine nucleoside catabolic process"/>
    <property type="evidence" value="ECO:0007669"/>
    <property type="project" value="TreeGrafter"/>
</dbReference>
<dbReference type="SUPFAM" id="SSF53590">
    <property type="entry name" value="Nucleoside hydrolase"/>
    <property type="match status" value="1"/>
</dbReference>
<accession>A0AAQ3QK39</accession>
<evidence type="ECO:0000256" key="2">
    <source>
        <dbReference type="ARBA" id="ARBA00004496"/>
    </source>
</evidence>
<dbReference type="GO" id="GO:0006352">
    <property type="term" value="P:DNA-templated transcription initiation"/>
    <property type="evidence" value="ECO:0007669"/>
    <property type="project" value="InterPro"/>
</dbReference>
<dbReference type="EMBL" id="CP136897">
    <property type="protein sequence ID" value="WOL15666.1"/>
    <property type="molecule type" value="Genomic_DNA"/>
</dbReference>
<organism evidence="17 18">
    <name type="scientific">Canna indica</name>
    <name type="common">Indian-shot</name>
    <dbReference type="NCBI Taxonomy" id="4628"/>
    <lineage>
        <taxon>Eukaryota</taxon>
        <taxon>Viridiplantae</taxon>
        <taxon>Streptophyta</taxon>
        <taxon>Embryophyta</taxon>
        <taxon>Tracheophyta</taxon>
        <taxon>Spermatophyta</taxon>
        <taxon>Magnoliopsida</taxon>
        <taxon>Liliopsida</taxon>
        <taxon>Zingiberales</taxon>
        <taxon>Cannaceae</taxon>
        <taxon>Canna</taxon>
    </lineage>
</organism>
<dbReference type="Pfam" id="PF03847">
    <property type="entry name" value="TFIID_20kDa"/>
    <property type="match status" value="1"/>
</dbReference>
<comment type="similarity">
    <text evidence="4">Belongs to the IUNH family.</text>
</comment>
<dbReference type="GO" id="GO:0045437">
    <property type="term" value="F:uridine nucleosidase activity"/>
    <property type="evidence" value="ECO:0007669"/>
    <property type="project" value="UniProtKB-EC"/>
</dbReference>
<dbReference type="Gene3D" id="3.90.245.10">
    <property type="entry name" value="Ribonucleoside hydrolase-like"/>
    <property type="match status" value="1"/>
</dbReference>
<dbReference type="InterPro" id="IPR036452">
    <property type="entry name" value="Ribo_hydro-like"/>
</dbReference>
<evidence type="ECO:0000256" key="5">
    <source>
        <dbReference type="ARBA" id="ARBA00022490"/>
    </source>
</evidence>
<dbReference type="PANTHER" id="PTHR12304:SF1">
    <property type="entry name" value="URIDINE NUCLEOSIDASE 1"/>
    <property type="match status" value="1"/>
</dbReference>
<keyword evidence="8" id="KW-0804">Transcription</keyword>
<dbReference type="InterPro" id="IPR003228">
    <property type="entry name" value="TFIID_TAF12_dom"/>
</dbReference>
<dbReference type="SUPFAM" id="SSF47113">
    <property type="entry name" value="Histone-fold"/>
    <property type="match status" value="1"/>
</dbReference>
<proteinExistence type="inferred from homology"/>
<dbReference type="GO" id="GO:0042454">
    <property type="term" value="P:ribonucleoside catabolic process"/>
    <property type="evidence" value="ECO:0007669"/>
    <property type="project" value="UniProtKB-ARBA"/>
</dbReference>
<feature type="region of interest" description="Disordered" evidence="14">
    <location>
        <begin position="176"/>
        <end position="396"/>
    </location>
</feature>
<name>A0AAQ3QK39_9LILI</name>
<feature type="compositionally biased region" description="Low complexity" evidence="14">
    <location>
        <begin position="300"/>
        <end position="372"/>
    </location>
</feature>
<evidence type="ECO:0000259" key="16">
    <source>
        <dbReference type="Pfam" id="PF03847"/>
    </source>
</evidence>
<evidence type="ECO:0000256" key="13">
    <source>
        <dbReference type="ARBA" id="ARBA00066757"/>
    </source>
</evidence>
<feature type="compositionally biased region" description="Polar residues" evidence="14">
    <location>
        <begin position="232"/>
        <end position="248"/>
    </location>
</feature>
<sequence>MEAPPPPAASSEPPPASAAPPPAPSEAPAQPSPSPSPAPAPDHAQPPPSSTPPPSAAPSTSQNPPQPQSQSIPLPQSSSQPPQTIQQHPRPPVVRNRPPTSFPHFAHHLPSSAQSSSGSITAPASSSSSPSPSSASAASQRGGLAIGVPAHSAHIPRAQQSSVAAYSSFGASPAFSQPFSALSRMPEQSTANSQVRQPIQGIQNIGMIGSLSTSSQMRPGGATGPPQPRFVQPTTRASSQSANQNKFPNSGLIRGPSVVSSTTMSSIPQQSLVSSQGKQMPAPSAPSSSFRPQMKSHALQQRPHQLQQNQQPISTSSHQQQLPSSQQQQQQQKQQQQQQFHQHASSRQPQEHYNQPNQQLRNQQQLLQQPARPVGPITTKPNPPASVQTNISKPGAINPVVGTDAAESGNQILSKRSIRELVSQIDPSENLDSEVEDVLVEIAEDFVESVTTFACSLAKHRKSTTLEAKDILLHVERNWNLTLPGFGGDEIKCYKKQFTNDIHKERLAVIKKSMAATGDASNTKNAPGGQLGSSSKSHPKVYCMQFVKNSCHDELFTCVNVIGERTVRKSIKNLLCMRCRWMKTDVYKNVALFCLRHASCATSRIHLQMVPVKNMESDAASIHMALPRLVLFSTQSKRKSRGSPKYLIGKNPSNQQQPRRLISHKGKTQLSFSFFFSSSLYDSMAIMMAFQMPEVEVLGLTTIFGNVTTANATRNALLLCEIAGRPEVPVAEGTHKPLNGEEPSIADFIHGSDGIGNLFLPPPVGKKIEESAAEFLVEKVSQYPGEVSILALGPLTNLALAIKRDSSFASKVKKLVILGGAFFSSGNVNPAAEANIYGDPEAADIVFTCGADIVVVGINITTQVKLTDDELSELRNSQGRHAKILCDMCKFYRDWHVESNGVYGVFLHDPACFAALVRPDLFTYITGVVRVEVQGICAGHTLMDQGLRRWNTSNPWTGYSPASVAWTVDVPGVLSFVKQLLTKP</sequence>
<dbReference type="Pfam" id="PF01156">
    <property type="entry name" value="IU_nuc_hydro"/>
    <property type="match status" value="1"/>
</dbReference>
<dbReference type="FunFam" id="3.90.245.10:FF:000004">
    <property type="entry name" value="Probable uridine nucleosidase 1"/>
    <property type="match status" value="1"/>
</dbReference>
<evidence type="ECO:0000259" key="15">
    <source>
        <dbReference type="Pfam" id="PF01156"/>
    </source>
</evidence>
<dbReference type="Gene3D" id="1.10.20.10">
    <property type="entry name" value="Histone, subunit A"/>
    <property type="match status" value="1"/>
</dbReference>
<dbReference type="Proteomes" id="UP001327560">
    <property type="component" value="Chromosome 8"/>
</dbReference>
<feature type="region of interest" description="Disordered" evidence="14">
    <location>
        <begin position="1"/>
        <end position="142"/>
    </location>
</feature>
<evidence type="ECO:0000256" key="8">
    <source>
        <dbReference type="ARBA" id="ARBA00023163"/>
    </source>
</evidence>
<evidence type="ECO:0000256" key="1">
    <source>
        <dbReference type="ARBA" id="ARBA00004123"/>
    </source>
</evidence>
<dbReference type="InterPro" id="IPR001910">
    <property type="entry name" value="Inosine/uridine_hydrolase_dom"/>
</dbReference>
<evidence type="ECO:0000256" key="4">
    <source>
        <dbReference type="ARBA" id="ARBA00009176"/>
    </source>
</evidence>
<comment type="function">
    <text evidence="12">Involved in pyrimidine breakdown.</text>
</comment>
<feature type="compositionally biased region" description="Low complexity" evidence="14">
    <location>
        <begin position="111"/>
        <end position="139"/>
    </location>
</feature>
<dbReference type="GO" id="GO:0047724">
    <property type="term" value="F:inosine nucleosidase activity"/>
    <property type="evidence" value="ECO:0007669"/>
    <property type="project" value="UniProtKB-ARBA"/>
</dbReference>
<evidence type="ECO:0000256" key="14">
    <source>
        <dbReference type="SAM" id="MobiDB-lite"/>
    </source>
</evidence>
<keyword evidence="5" id="KW-0963">Cytoplasm</keyword>
<dbReference type="InterPro" id="IPR009072">
    <property type="entry name" value="Histone-fold"/>
</dbReference>
<dbReference type="EC" id="3.2.2.3" evidence="13"/>
<feature type="domain" description="Transcription initiation factor TFIID subunit 12" evidence="16">
    <location>
        <begin position="414"/>
        <end position="481"/>
    </location>
</feature>
<evidence type="ECO:0000256" key="3">
    <source>
        <dbReference type="ARBA" id="ARBA00007530"/>
    </source>
</evidence>
<reference evidence="17 18" key="1">
    <citation type="submission" date="2023-10" db="EMBL/GenBank/DDBJ databases">
        <title>Chromosome-scale genome assembly provides insights into flower coloration mechanisms of Canna indica.</title>
        <authorList>
            <person name="Li C."/>
        </authorList>
    </citation>
    <scope>NUCLEOTIDE SEQUENCE [LARGE SCALE GENOMIC DNA]</scope>
    <source>
        <tissue evidence="17">Flower</tissue>
    </source>
</reference>
<feature type="compositionally biased region" description="Pro residues" evidence="14">
    <location>
        <begin position="1"/>
        <end position="56"/>
    </location>
</feature>
<evidence type="ECO:0000256" key="7">
    <source>
        <dbReference type="ARBA" id="ARBA00023015"/>
    </source>
</evidence>
<dbReference type="GO" id="GO:0005829">
    <property type="term" value="C:cytosol"/>
    <property type="evidence" value="ECO:0007669"/>
    <property type="project" value="UniProtKB-ARBA"/>
</dbReference>
<dbReference type="CDD" id="cd07981">
    <property type="entry name" value="HFD_TAF12"/>
    <property type="match status" value="1"/>
</dbReference>
<feature type="region of interest" description="Disordered" evidence="14">
    <location>
        <begin position="635"/>
        <end position="659"/>
    </location>
</feature>
<evidence type="ECO:0000313" key="18">
    <source>
        <dbReference type="Proteomes" id="UP001327560"/>
    </source>
</evidence>
<dbReference type="CDD" id="cd02650">
    <property type="entry name" value="nuc_hydro_CaPnhB"/>
    <property type="match status" value="1"/>
</dbReference>
<evidence type="ECO:0000256" key="12">
    <source>
        <dbReference type="ARBA" id="ARBA00057990"/>
    </source>
</evidence>
<keyword evidence="9" id="KW-0539">Nucleus</keyword>
<protein>
    <recommendedName>
        <fullName evidence="13">uridine nucleosidase</fullName>
        <ecNumber evidence="13">3.2.2.3</ecNumber>
    </recommendedName>
</protein>
<dbReference type="PANTHER" id="PTHR12304">
    <property type="entry name" value="INOSINE-URIDINE PREFERRING NUCLEOSIDE HYDROLASE"/>
    <property type="match status" value="1"/>
</dbReference>
<dbReference type="GO" id="GO:0046982">
    <property type="term" value="F:protein heterodimerization activity"/>
    <property type="evidence" value="ECO:0007669"/>
    <property type="project" value="InterPro"/>
</dbReference>
<dbReference type="AlphaFoldDB" id="A0AAQ3QK39"/>
<evidence type="ECO:0000256" key="11">
    <source>
        <dbReference type="ARBA" id="ARBA00051638"/>
    </source>
</evidence>
<dbReference type="GO" id="GO:0005669">
    <property type="term" value="C:transcription factor TFIID complex"/>
    <property type="evidence" value="ECO:0007669"/>
    <property type="project" value="InterPro"/>
</dbReference>
<comment type="subcellular location">
    <subcellularLocation>
        <location evidence="2">Cytoplasm</location>
    </subcellularLocation>
    <subcellularLocation>
        <location evidence="1">Nucleus</location>
    </subcellularLocation>
</comment>
<feature type="compositionally biased region" description="Polar residues" evidence="14">
    <location>
        <begin position="258"/>
        <end position="278"/>
    </location>
</feature>
<evidence type="ECO:0000256" key="10">
    <source>
        <dbReference type="ARBA" id="ARBA00023295"/>
    </source>
</evidence>
<dbReference type="FunFam" id="1.10.20.10:FF:000011">
    <property type="entry name" value="Transcription initiation factor TFIID subunit 12"/>
    <property type="match status" value="1"/>
</dbReference>
<evidence type="ECO:0000256" key="6">
    <source>
        <dbReference type="ARBA" id="ARBA00022801"/>
    </source>
</evidence>
<feature type="domain" description="Inosine/uridine-preferring nucleoside hydrolase" evidence="15">
    <location>
        <begin position="682"/>
        <end position="973"/>
    </location>
</feature>
<gene>
    <name evidence="17" type="ORF">Cni_G24447</name>
</gene>
<keyword evidence="7" id="KW-0805">Transcription regulation</keyword>
<keyword evidence="10" id="KW-0326">Glycosidase</keyword>
<evidence type="ECO:0000313" key="17">
    <source>
        <dbReference type="EMBL" id="WOL15666.1"/>
    </source>
</evidence>
<dbReference type="InterPro" id="IPR023186">
    <property type="entry name" value="IUNH"/>
</dbReference>
<keyword evidence="18" id="KW-1185">Reference proteome</keyword>
<evidence type="ECO:0000256" key="9">
    <source>
        <dbReference type="ARBA" id="ARBA00023242"/>
    </source>
</evidence>
<feature type="compositionally biased region" description="Low complexity" evidence="14">
    <location>
        <begin position="57"/>
        <end position="99"/>
    </location>
</feature>